<feature type="region of interest" description="Disordered" evidence="1">
    <location>
        <begin position="52"/>
        <end position="116"/>
    </location>
</feature>
<proteinExistence type="predicted"/>
<comment type="caution">
    <text evidence="2">The sequence shown here is derived from an EMBL/GenBank/DDBJ whole genome shotgun (WGS) entry which is preliminary data.</text>
</comment>
<evidence type="ECO:0000313" key="2">
    <source>
        <dbReference type="EMBL" id="KAJ7025611.1"/>
    </source>
</evidence>
<sequence>MMMDLDDLNMHTMRDNLPENDESDCDSVQWKSSQTTNRALDSLLLEAQQNAIKASTPREDGWTWGSPKASTSRTTSAPTLFFQPAASSASVAPPTTSRRRVRGTHNGRAQSLGTSMNMDLGLGLGGAASGSSTPDPAQFLKLVKGVSKQADENAGMRAGGVDLTASNTRVRQGVKQRTMGMRRERPSSSSLVSSGLTKGKEREYGHGRPPLSRSSSATSSASPSSITSISSPDSSSFISADTSMTSPEPDDHHLASGLGRGPQELMPPPPVPQGRLPGTGTIPNRLPALDVCAPRPKQPLPPQPALASSNANAGAISPTASRAAPETRIHPLLQERQKPKSAPAPLRNPISAPSPSTSAHTPAPAAPTPTPAVAPSRTTLPPPQHSQSQSQRRGPPVLGMRRTNTAPVANRAGG</sequence>
<dbReference type="EMBL" id="JARJCM010000151">
    <property type="protein sequence ID" value="KAJ7025611.1"/>
    <property type="molecule type" value="Genomic_DNA"/>
</dbReference>
<feature type="compositionally biased region" description="Basic and acidic residues" evidence="1">
    <location>
        <begin position="325"/>
        <end position="338"/>
    </location>
</feature>
<feature type="compositionally biased region" description="Low complexity" evidence="1">
    <location>
        <begin position="84"/>
        <end position="96"/>
    </location>
</feature>
<accession>A0AAD6WW67</accession>
<feature type="compositionally biased region" description="Polar residues" evidence="1">
    <location>
        <begin position="107"/>
        <end position="116"/>
    </location>
</feature>
<feature type="compositionally biased region" description="Low complexity" evidence="1">
    <location>
        <begin position="349"/>
        <end position="363"/>
    </location>
</feature>
<feature type="compositionally biased region" description="Low complexity" evidence="1">
    <location>
        <begin position="373"/>
        <end position="396"/>
    </location>
</feature>
<name>A0AAD6WW67_9AGAR</name>
<keyword evidence="3" id="KW-1185">Reference proteome</keyword>
<feature type="compositionally biased region" description="Polar residues" evidence="1">
    <location>
        <begin position="68"/>
        <end position="78"/>
    </location>
</feature>
<evidence type="ECO:0000256" key="1">
    <source>
        <dbReference type="SAM" id="MobiDB-lite"/>
    </source>
</evidence>
<dbReference type="Proteomes" id="UP001218188">
    <property type="component" value="Unassembled WGS sequence"/>
</dbReference>
<organism evidence="2 3">
    <name type="scientific">Mycena alexandri</name>
    <dbReference type="NCBI Taxonomy" id="1745969"/>
    <lineage>
        <taxon>Eukaryota</taxon>
        <taxon>Fungi</taxon>
        <taxon>Dikarya</taxon>
        <taxon>Basidiomycota</taxon>
        <taxon>Agaricomycotina</taxon>
        <taxon>Agaricomycetes</taxon>
        <taxon>Agaricomycetidae</taxon>
        <taxon>Agaricales</taxon>
        <taxon>Marasmiineae</taxon>
        <taxon>Mycenaceae</taxon>
        <taxon>Mycena</taxon>
    </lineage>
</organism>
<feature type="compositionally biased region" description="Basic and acidic residues" evidence="1">
    <location>
        <begin position="8"/>
        <end position="17"/>
    </location>
</feature>
<reference evidence="2" key="1">
    <citation type="submission" date="2023-03" db="EMBL/GenBank/DDBJ databases">
        <title>Massive genome expansion in bonnet fungi (Mycena s.s.) driven by repeated elements and novel gene families across ecological guilds.</title>
        <authorList>
            <consortium name="Lawrence Berkeley National Laboratory"/>
            <person name="Harder C.B."/>
            <person name="Miyauchi S."/>
            <person name="Viragh M."/>
            <person name="Kuo A."/>
            <person name="Thoen E."/>
            <person name="Andreopoulos B."/>
            <person name="Lu D."/>
            <person name="Skrede I."/>
            <person name="Drula E."/>
            <person name="Henrissat B."/>
            <person name="Morin E."/>
            <person name="Kohler A."/>
            <person name="Barry K."/>
            <person name="LaButti K."/>
            <person name="Morin E."/>
            <person name="Salamov A."/>
            <person name="Lipzen A."/>
            <person name="Mereny Z."/>
            <person name="Hegedus B."/>
            <person name="Baldrian P."/>
            <person name="Stursova M."/>
            <person name="Weitz H."/>
            <person name="Taylor A."/>
            <person name="Grigoriev I.V."/>
            <person name="Nagy L.G."/>
            <person name="Martin F."/>
            <person name="Kauserud H."/>
        </authorList>
    </citation>
    <scope>NUCLEOTIDE SEQUENCE</scope>
    <source>
        <strain evidence="2">CBHHK200</strain>
    </source>
</reference>
<gene>
    <name evidence="2" type="ORF">C8F04DRAFT_134494</name>
</gene>
<protein>
    <submittedName>
        <fullName evidence="2">Uncharacterized protein</fullName>
    </submittedName>
</protein>
<feature type="region of interest" description="Disordered" evidence="1">
    <location>
        <begin position="1"/>
        <end position="33"/>
    </location>
</feature>
<feature type="compositionally biased region" description="Low complexity" evidence="1">
    <location>
        <begin position="212"/>
        <end position="246"/>
    </location>
</feature>
<feature type="region of interest" description="Disordered" evidence="1">
    <location>
        <begin position="151"/>
        <end position="414"/>
    </location>
</feature>
<dbReference type="AlphaFoldDB" id="A0AAD6WW67"/>
<evidence type="ECO:0000313" key="3">
    <source>
        <dbReference type="Proteomes" id="UP001218188"/>
    </source>
</evidence>